<keyword evidence="1 2" id="KW-0378">Hydrolase</keyword>
<dbReference type="EMBL" id="OMOJ01000001">
    <property type="protein sequence ID" value="SPF78118.1"/>
    <property type="molecule type" value="Genomic_DNA"/>
</dbReference>
<dbReference type="GO" id="GO:0005975">
    <property type="term" value="P:carbohydrate metabolic process"/>
    <property type="evidence" value="ECO:0007669"/>
    <property type="project" value="InterPro"/>
</dbReference>
<dbReference type="InterPro" id="IPR008928">
    <property type="entry name" value="6-hairpin_glycosidase_sf"/>
</dbReference>
<dbReference type="InterPro" id="IPR010905">
    <property type="entry name" value="Glyco_hydro_88"/>
</dbReference>
<protein>
    <submittedName>
        <fullName evidence="2">Unsaturated rhamnogalacturonyl hydrolase YesR</fullName>
        <ecNumber evidence="2">3.2.1.172</ecNumber>
    </submittedName>
</protein>
<dbReference type="AlphaFoldDB" id="A0A2R8APV8"/>
<dbReference type="EC" id="3.2.1.172" evidence="2"/>
<evidence type="ECO:0000256" key="1">
    <source>
        <dbReference type="ARBA" id="ARBA00022801"/>
    </source>
</evidence>
<keyword evidence="3" id="KW-1185">Reference proteome</keyword>
<dbReference type="Pfam" id="PF07470">
    <property type="entry name" value="Glyco_hydro_88"/>
    <property type="match status" value="1"/>
</dbReference>
<keyword evidence="2" id="KW-0326">Glycosidase</keyword>
<dbReference type="InterPro" id="IPR012341">
    <property type="entry name" value="6hp_glycosidase-like_sf"/>
</dbReference>
<accession>A0A2R8APV8</accession>
<evidence type="ECO:0000313" key="3">
    <source>
        <dbReference type="Proteomes" id="UP000244904"/>
    </source>
</evidence>
<dbReference type="SUPFAM" id="SSF48208">
    <property type="entry name" value="Six-hairpin glycosidases"/>
    <property type="match status" value="1"/>
</dbReference>
<name>A0A2R8APV8_9RHOB</name>
<proteinExistence type="predicted"/>
<evidence type="ECO:0000313" key="2">
    <source>
        <dbReference type="EMBL" id="SPF78118.1"/>
    </source>
</evidence>
<sequence length="389" mass="44672">MELGSEKVNTFRGLDTAMHPLLRQKQHLLVRDDVRELIDRLTTNLINIDDTTGDFLLRLDDGRVIDTKGWAGWEWTHGIGLYGLFKYWETTGDARAMEIITTWFDDRLAEGTPTKNINTVAPFLTLACLYERDPNPIWRTYLERWADWVMYEMPRTREGGLQHIVYNNVNDQQMWDDTLMMSVMPLAKIGLVLNRPEFVEEAKYQFLIHSQYLADTTSGLWFHGWTFDGNHNFARALWARGNSWITIAIPEFIDLLDLPEGDPLRRHLLSLLARQAAALKATQDASGLWHTLLDDPDSYLEASATAGFAYGLLKSVRKRYLPPEYLNVAERAVKGVVDNISPEGELMQVSFGTAMGDDLDFYRDIRRTSMPYGQAMAMLCLSEFLQTYI</sequence>
<organism evidence="2 3">
    <name type="scientific">Pseudoprimorskyibacter insulae</name>
    <dbReference type="NCBI Taxonomy" id="1695997"/>
    <lineage>
        <taxon>Bacteria</taxon>
        <taxon>Pseudomonadati</taxon>
        <taxon>Pseudomonadota</taxon>
        <taxon>Alphaproteobacteria</taxon>
        <taxon>Rhodobacterales</taxon>
        <taxon>Paracoccaceae</taxon>
        <taxon>Pseudoprimorskyibacter</taxon>
    </lineage>
</organism>
<dbReference type="Gene3D" id="1.50.10.10">
    <property type="match status" value="1"/>
</dbReference>
<gene>
    <name evidence="2" type="primary">yesR</name>
    <name evidence="2" type="ORF">PRI8871_00709</name>
</gene>
<dbReference type="GO" id="GO:0102211">
    <property type="term" value="F:unsaturated rhamnogalacturonyl hydrolase activity"/>
    <property type="evidence" value="ECO:0007669"/>
    <property type="project" value="UniProtKB-EC"/>
</dbReference>
<dbReference type="Proteomes" id="UP000244904">
    <property type="component" value="Unassembled WGS sequence"/>
</dbReference>
<dbReference type="PANTHER" id="PTHR33886:SF8">
    <property type="entry name" value="UNSATURATED RHAMNOGALACTURONAN HYDROLASE (EUROFUNG)"/>
    <property type="match status" value="1"/>
</dbReference>
<dbReference type="PANTHER" id="PTHR33886">
    <property type="entry name" value="UNSATURATED RHAMNOGALACTURONAN HYDROLASE (EUROFUNG)"/>
    <property type="match status" value="1"/>
</dbReference>
<reference evidence="3" key="1">
    <citation type="submission" date="2018-03" db="EMBL/GenBank/DDBJ databases">
        <authorList>
            <person name="Rodrigo-Torres L."/>
            <person name="Arahal R. D."/>
            <person name="Lucena T."/>
        </authorList>
    </citation>
    <scope>NUCLEOTIDE SEQUENCE [LARGE SCALE GENOMIC DNA]</scope>
    <source>
        <strain evidence="3">CECT 8871</strain>
    </source>
</reference>
<dbReference type="InterPro" id="IPR052043">
    <property type="entry name" value="PolySaccharide_Degr_Enz"/>
</dbReference>